<organism evidence="1 2">
    <name type="scientific">Nocardioides thalensis</name>
    <dbReference type="NCBI Taxonomy" id="1914755"/>
    <lineage>
        <taxon>Bacteria</taxon>
        <taxon>Bacillati</taxon>
        <taxon>Actinomycetota</taxon>
        <taxon>Actinomycetes</taxon>
        <taxon>Propionibacteriales</taxon>
        <taxon>Nocardioidaceae</taxon>
        <taxon>Nocardioides</taxon>
    </lineage>
</organism>
<reference evidence="1 2" key="1">
    <citation type="submission" date="2020-07" db="EMBL/GenBank/DDBJ databases">
        <title>Sequencing the genomes of 1000 actinobacteria strains.</title>
        <authorList>
            <person name="Klenk H.-P."/>
        </authorList>
    </citation>
    <scope>NUCLEOTIDE SEQUENCE [LARGE SCALE GENOMIC DNA]</scope>
    <source>
        <strain evidence="1 2">DSM 103833</strain>
    </source>
</reference>
<evidence type="ECO:0000313" key="1">
    <source>
        <dbReference type="EMBL" id="NYJ03394.1"/>
    </source>
</evidence>
<dbReference type="EMBL" id="JACCFP010000001">
    <property type="protein sequence ID" value="NYJ03394.1"/>
    <property type="molecule type" value="Genomic_DNA"/>
</dbReference>
<proteinExistence type="predicted"/>
<accession>A0A853C759</accession>
<name>A0A853C759_9ACTN</name>
<gene>
    <name evidence="1" type="ORF">HNR19_004092</name>
</gene>
<comment type="caution">
    <text evidence="1">The sequence shown here is derived from an EMBL/GenBank/DDBJ whole genome shotgun (WGS) entry which is preliminary data.</text>
</comment>
<keyword evidence="2" id="KW-1185">Reference proteome</keyword>
<evidence type="ECO:0008006" key="3">
    <source>
        <dbReference type="Google" id="ProtNLM"/>
    </source>
</evidence>
<dbReference type="RefSeq" id="WP_246303560.1">
    <property type="nucleotide sequence ID" value="NZ_JACCFP010000001.1"/>
</dbReference>
<evidence type="ECO:0000313" key="2">
    <source>
        <dbReference type="Proteomes" id="UP000530424"/>
    </source>
</evidence>
<protein>
    <recommendedName>
        <fullName evidence="3">DUF559 domain-containing protein</fullName>
    </recommendedName>
</protein>
<dbReference type="AlphaFoldDB" id="A0A853C759"/>
<dbReference type="Proteomes" id="UP000530424">
    <property type="component" value="Unassembled WGS sequence"/>
</dbReference>
<sequence length="125" mass="13717">MLDDVAGGTCSTLEHGYVARVERPHGLPTGQRQFRESDKGPLYRDAVYLRGIAVVELDGRLFHSKVWQRDRDMERDLDVFAAARATTRLGWGQVFDRPCSTAMKIGAGLNALGWDGAAHGCPLCG</sequence>